<dbReference type="Proteomes" id="UP000775213">
    <property type="component" value="Unassembled WGS sequence"/>
</dbReference>
<organism evidence="1 2">
    <name type="scientific">Dendrobium chrysotoxum</name>
    <name type="common">Orchid</name>
    <dbReference type="NCBI Taxonomy" id="161865"/>
    <lineage>
        <taxon>Eukaryota</taxon>
        <taxon>Viridiplantae</taxon>
        <taxon>Streptophyta</taxon>
        <taxon>Embryophyta</taxon>
        <taxon>Tracheophyta</taxon>
        <taxon>Spermatophyta</taxon>
        <taxon>Magnoliopsida</taxon>
        <taxon>Liliopsida</taxon>
        <taxon>Asparagales</taxon>
        <taxon>Orchidaceae</taxon>
        <taxon>Epidendroideae</taxon>
        <taxon>Malaxideae</taxon>
        <taxon>Dendrobiinae</taxon>
        <taxon>Dendrobium</taxon>
    </lineage>
</organism>
<sequence>MKKKYLERLEKPKLNQEVISMDKIEVLPRFADIKMEYPVKDFLTKEQQTFMNDCFKKFNKNLLALFIYFTCALHDSIIFKSDNIVYKGYKQPSEIFIQHINPDYVKESNVIIQPIIFTNHWTLIIRRLKERVWKLFDFLPNPEHKKIYYEIKYLHEDKEGAFPSDITNWNL</sequence>
<protein>
    <recommendedName>
        <fullName evidence="3">Ubiquitin-like protease family profile domain-containing protein</fullName>
    </recommendedName>
</protein>
<accession>A0AAV7GQ39</accession>
<keyword evidence="2" id="KW-1185">Reference proteome</keyword>
<gene>
    <name evidence="1" type="ORF">IEQ34_013512</name>
</gene>
<evidence type="ECO:0008006" key="3">
    <source>
        <dbReference type="Google" id="ProtNLM"/>
    </source>
</evidence>
<reference evidence="1 2" key="1">
    <citation type="journal article" date="2021" name="Hortic Res">
        <title>Chromosome-scale assembly of the Dendrobium chrysotoxum genome enhances the understanding of orchid evolution.</title>
        <authorList>
            <person name="Zhang Y."/>
            <person name="Zhang G.Q."/>
            <person name="Zhang D."/>
            <person name="Liu X.D."/>
            <person name="Xu X.Y."/>
            <person name="Sun W.H."/>
            <person name="Yu X."/>
            <person name="Zhu X."/>
            <person name="Wang Z.W."/>
            <person name="Zhao X."/>
            <person name="Zhong W.Y."/>
            <person name="Chen H."/>
            <person name="Yin W.L."/>
            <person name="Huang T."/>
            <person name="Niu S.C."/>
            <person name="Liu Z.J."/>
        </authorList>
    </citation>
    <scope>NUCLEOTIDE SEQUENCE [LARGE SCALE GENOMIC DNA]</scope>
    <source>
        <strain evidence="1">Lindl</strain>
    </source>
</reference>
<name>A0AAV7GQ39_DENCH</name>
<dbReference type="AlphaFoldDB" id="A0AAV7GQ39"/>
<evidence type="ECO:0000313" key="2">
    <source>
        <dbReference type="Proteomes" id="UP000775213"/>
    </source>
</evidence>
<dbReference type="EMBL" id="JAGFBR010000012">
    <property type="protein sequence ID" value="KAH0458197.1"/>
    <property type="molecule type" value="Genomic_DNA"/>
</dbReference>
<evidence type="ECO:0000313" key="1">
    <source>
        <dbReference type="EMBL" id="KAH0458197.1"/>
    </source>
</evidence>
<proteinExistence type="predicted"/>
<comment type="caution">
    <text evidence="1">The sequence shown here is derived from an EMBL/GenBank/DDBJ whole genome shotgun (WGS) entry which is preliminary data.</text>
</comment>